<dbReference type="GO" id="GO:0016757">
    <property type="term" value="F:glycosyltransferase activity"/>
    <property type="evidence" value="ECO:0007669"/>
    <property type="project" value="InterPro"/>
</dbReference>
<organism evidence="1 2">
    <name type="scientific">Exidia glandulosa HHB12029</name>
    <dbReference type="NCBI Taxonomy" id="1314781"/>
    <lineage>
        <taxon>Eukaryota</taxon>
        <taxon>Fungi</taxon>
        <taxon>Dikarya</taxon>
        <taxon>Basidiomycota</taxon>
        <taxon>Agaricomycotina</taxon>
        <taxon>Agaricomycetes</taxon>
        <taxon>Auriculariales</taxon>
        <taxon>Exidiaceae</taxon>
        <taxon>Exidia</taxon>
    </lineage>
</organism>
<protein>
    <recommendedName>
        <fullName evidence="3">Capsule polysaccharide biosynthesis protein</fullName>
    </recommendedName>
</protein>
<dbReference type="Proteomes" id="UP000077266">
    <property type="component" value="Unassembled WGS sequence"/>
</dbReference>
<reference evidence="1 2" key="1">
    <citation type="journal article" date="2016" name="Mol. Biol. Evol.">
        <title>Comparative Genomics of Early-Diverging Mushroom-Forming Fungi Provides Insights into the Origins of Lignocellulose Decay Capabilities.</title>
        <authorList>
            <person name="Nagy L.G."/>
            <person name="Riley R."/>
            <person name="Tritt A."/>
            <person name="Adam C."/>
            <person name="Daum C."/>
            <person name="Floudas D."/>
            <person name="Sun H."/>
            <person name="Yadav J.S."/>
            <person name="Pangilinan J."/>
            <person name="Larsson K.H."/>
            <person name="Matsuura K."/>
            <person name="Barry K."/>
            <person name="Labutti K."/>
            <person name="Kuo R."/>
            <person name="Ohm R.A."/>
            <person name="Bhattacharya S.S."/>
            <person name="Shirouzu T."/>
            <person name="Yoshinaga Y."/>
            <person name="Martin F.M."/>
            <person name="Grigoriev I.V."/>
            <person name="Hibbett D.S."/>
        </authorList>
    </citation>
    <scope>NUCLEOTIDE SEQUENCE [LARGE SCALE GENOMIC DNA]</scope>
    <source>
        <strain evidence="1 2">HHB12029</strain>
    </source>
</reference>
<gene>
    <name evidence="1" type="ORF">EXIGLDRAFT_627648</name>
</gene>
<dbReference type="InterPro" id="IPR008441">
    <property type="entry name" value="AfumC-like_glycosyl_Trfase"/>
</dbReference>
<accession>A0A165C8A4</accession>
<dbReference type="InterPro" id="IPR029044">
    <property type="entry name" value="Nucleotide-diphossugar_trans"/>
</dbReference>
<evidence type="ECO:0008006" key="3">
    <source>
        <dbReference type="Google" id="ProtNLM"/>
    </source>
</evidence>
<dbReference type="InParanoid" id="A0A165C8A4"/>
<keyword evidence="2" id="KW-1185">Reference proteome</keyword>
<evidence type="ECO:0000313" key="2">
    <source>
        <dbReference type="Proteomes" id="UP000077266"/>
    </source>
</evidence>
<proteinExistence type="predicted"/>
<dbReference type="AlphaFoldDB" id="A0A165C8A4"/>
<dbReference type="EMBL" id="KV426352">
    <property type="protein sequence ID" value="KZV82005.1"/>
    <property type="molecule type" value="Genomic_DNA"/>
</dbReference>
<name>A0A165C8A4_EXIGL</name>
<dbReference type="OrthoDB" id="409543at2759"/>
<sequence length="434" mass="49096">MSIKTEGKSFLRCSFRYGTSSPKTFTPHSKQLAPTTRPTDTRAEDEIVQHILSHRPVVHQKNVWAFWDRGWDTIRPWTKRNIIDWVRRLGPEWEVRVLDVVPDSPRHVRHFVDESLLPPAFHKFGHDHAGQHKSDILRLPLLYLHGGVWIDVGGILTRYLDDLWCKIEDSNDPTEVVGISTTVGSEAMPDRALGNTFIAAAKGTLFIRLWHEVFSAVMKDRTSSLDARLDPLFTHLTPFAFPSSTSSSVKIPVEAFAVYVAQFTAAGRLFALVDPSIGWDSPRFFQENLMLFNMDEMFIQNFITDWSGEVRFTHLSRPRKEPVDHADLDQLASQEFVETCLGHSLIIKLSQGLIPEPIPLAKIWNRPENENADVAPGTWAAYLRWGSVHLDQGRPLAPISKEAKAALLKRAWTAGVLEIIDETTPVSEAVLLEC</sequence>
<dbReference type="Pfam" id="PF05704">
    <property type="entry name" value="Caps_synth"/>
    <property type="match status" value="1"/>
</dbReference>
<dbReference type="SUPFAM" id="SSF53448">
    <property type="entry name" value="Nucleotide-diphospho-sugar transferases"/>
    <property type="match status" value="1"/>
</dbReference>
<dbReference type="Gene3D" id="3.90.550.20">
    <property type="match status" value="1"/>
</dbReference>
<evidence type="ECO:0000313" key="1">
    <source>
        <dbReference type="EMBL" id="KZV82005.1"/>
    </source>
</evidence>